<evidence type="ECO:0000256" key="1">
    <source>
        <dbReference type="SAM" id="MobiDB-lite"/>
    </source>
</evidence>
<evidence type="ECO:0000259" key="2">
    <source>
        <dbReference type="SMART" id="SM00563"/>
    </source>
</evidence>
<dbReference type="GO" id="GO:0016746">
    <property type="term" value="F:acyltransferase activity"/>
    <property type="evidence" value="ECO:0007669"/>
    <property type="project" value="UniProtKB-KW"/>
</dbReference>
<organism evidence="3 4">
    <name type="scientific">Rhodococcoides corynebacterioides</name>
    <dbReference type="NCBI Taxonomy" id="53972"/>
    <lineage>
        <taxon>Bacteria</taxon>
        <taxon>Bacillati</taxon>
        <taxon>Actinomycetota</taxon>
        <taxon>Actinomycetes</taxon>
        <taxon>Mycobacteriales</taxon>
        <taxon>Nocardiaceae</taxon>
        <taxon>Rhodococcoides</taxon>
    </lineage>
</organism>
<keyword evidence="3" id="KW-0808">Transferase</keyword>
<gene>
    <name evidence="3" type="ORF">JOE42_002933</name>
</gene>
<dbReference type="PANTHER" id="PTHR22753">
    <property type="entry name" value="TRANSMEMBRANE PROTEIN 68"/>
    <property type="match status" value="1"/>
</dbReference>
<protein>
    <submittedName>
        <fullName evidence="3">1-acyl-sn-glycerol-3-phosphate acyltransferase</fullName>
    </submittedName>
</protein>
<keyword evidence="3" id="KW-0012">Acyltransferase</keyword>
<dbReference type="InterPro" id="IPR002123">
    <property type="entry name" value="Plipid/glycerol_acylTrfase"/>
</dbReference>
<name>A0ABS2KW74_9NOCA</name>
<keyword evidence="4" id="KW-1185">Reference proteome</keyword>
<dbReference type="CDD" id="cd07987">
    <property type="entry name" value="LPLAT_MGAT-like"/>
    <property type="match status" value="1"/>
</dbReference>
<reference evidence="3 4" key="1">
    <citation type="submission" date="2021-01" db="EMBL/GenBank/DDBJ databases">
        <title>Genomics of switchgrass bacterial isolates.</title>
        <authorList>
            <person name="Shade A."/>
        </authorList>
    </citation>
    <scope>NUCLEOTIDE SEQUENCE [LARGE SCALE GENOMIC DNA]</scope>
    <source>
        <strain evidence="3 4">PvP111</strain>
    </source>
</reference>
<dbReference type="Pfam" id="PF01553">
    <property type="entry name" value="Acyltransferase"/>
    <property type="match status" value="1"/>
</dbReference>
<dbReference type="SMART" id="SM00563">
    <property type="entry name" value="PlsC"/>
    <property type="match status" value="1"/>
</dbReference>
<feature type="domain" description="Phospholipid/glycerol acyltransferase" evidence="2">
    <location>
        <begin position="151"/>
        <end position="270"/>
    </location>
</feature>
<dbReference type="PANTHER" id="PTHR22753:SF14">
    <property type="entry name" value="MONOACYLGLYCEROL_DIACYLGLYCEROL O-ACYLTRANSFERASE"/>
    <property type="match status" value="1"/>
</dbReference>
<evidence type="ECO:0000313" key="4">
    <source>
        <dbReference type="Proteomes" id="UP000703038"/>
    </source>
</evidence>
<sequence length="365" mass="39978">MAKVIPLHGKSFDRLRQSTPDGGPRAGSDPADVRGRHPSSYASPSPSPSMMPSVETRTPLVVPEAPAPHATPDVGEFPSAVESVRRALVDRVAGGADFLRTRLSGDYEVDEFGYDPHFADSVWLPALRPLFEKWFRVEVRGIENVPAEGGALVVSNHAGVIPIDGLMASVAMRDHHPQHRALRMLAADLAFETPLVGSIARRAGHTLACQPDAERLLRGGEVVAVFPEGFKGIGKPFSERYKLQRFGRGGFVSAALRTQTPIIPCSIVGSEEIYPKIGDLTTLARVLGLPYFPVTPLFPHFGPLGLVPLPSKWYIEFGEPIETTSYEPSAADDPMELFEVTDRVRETIQQTLYRLLTRRRNVFLG</sequence>
<feature type="compositionally biased region" description="Low complexity" evidence="1">
    <location>
        <begin position="38"/>
        <end position="53"/>
    </location>
</feature>
<feature type="region of interest" description="Disordered" evidence="1">
    <location>
        <begin position="1"/>
        <end position="56"/>
    </location>
</feature>
<dbReference type="SUPFAM" id="SSF69593">
    <property type="entry name" value="Glycerol-3-phosphate (1)-acyltransferase"/>
    <property type="match status" value="1"/>
</dbReference>
<dbReference type="EMBL" id="JAFBBK010000001">
    <property type="protein sequence ID" value="MBM7416200.1"/>
    <property type="molecule type" value="Genomic_DNA"/>
</dbReference>
<dbReference type="Proteomes" id="UP000703038">
    <property type="component" value="Unassembled WGS sequence"/>
</dbReference>
<proteinExistence type="predicted"/>
<accession>A0ABS2KW74</accession>
<evidence type="ECO:0000313" key="3">
    <source>
        <dbReference type="EMBL" id="MBM7416200.1"/>
    </source>
</evidence>
<comment type="caution">
    <text evidence="3">The sequence shown here is derived from an EMBL/GenBank/DDBJ whole genome shotgun (WGS) entry which is preliminary data.</text>
</comment>